<dbReference type="InterPro" id="IPR005543">
    <property type="entry name" value="PASTA_dom"/>
</dbReference>
<dbReference type="Pfam" id="PF03793">
    <property type="entry name" value="PASTA"/>
    <property type="match status" value="1"/>
</dbReference>
<keyword evidence="4" id="KW-1185">Reference proteome</keyword>
<protein>
    <submittedName>
        <fullName evidence="3">PASTA domain-containing protein</fullName>
    </submittedName>
</protein>
<evidence type="ECO:0000313" key="3">
    <source>
        <dbReference type="EMBL" id="MFM9412810.1"/>
    </source>
</evidence>
<dbReference type="Gene3D" id="3.30.10.20">
    <property type="match status" value="1"/>
</dbReference>
<proteinExistence type="predicted"/>
<evidence type="ECO:0000259" key="2">
    <source>
        <dbReference type="PROSITE" id="PS51178"/>
    </source>
</evidence>
<gene>
    <name evidence="3" type="ORF">ACKQTC_00220</name>
</gene>
<accession>A0ABW9GVM2</accession>
<feature type="domain" description="PASTA" evidence="2">
    <location>
        <begin position="40"/>
        <end position="116"/>
    </location>
</feature>
<feature type="region of interest" description="Disordered" evidence="1">
    <location>
        <begin position="156"/>
        <end position="185"/>
    </location>
</feature>
<comment type="caution">
    <text evidence="3">The sequence shown here is derived from an EMBL/GenBank/DDBJ whole genome shotgun (WGS) entry which is preliminary data.</text>
</comment>
<feature type="compositionally biased region" description="Basic and acidic residues" evidence="1">
    <location>
        <begin position="169"/>
        <end position="185"/>
    </location>
</feature>
<dbReference type="PROSITE" id="PS51178">
    <property type="entry name" value="PASTA"/>
    <property type="match status" value="1"/>
</dbReference>
<dbReference type="RefSeq" id="WP_408976441.1">
    <property type="nucleotide sequence ID" value="NZ_JBJUVG010000001.1"/>
</dbReference>
<dbReference type="Proteomes" id="UP001631949">
    <property type="component" value="Unassembled WGS sequence"/>
</dbReference>
<reference evidence="3 4" key="1">
    <citation type="journal article" date="2016" name="Int. J. Syst. Evol. Microbiol.">
        <title>Peptococcus simiae sp. nov., isolated from rhesus macaque faeces and emended description of the genus Peptococcus.</title>
        <authorList>
            <person name="Shkoporov A.N."/>
            <person name="Efimov B.A."/>
            <person name="Kondova I."/>
            <person name="Ouwerling B."/>
            <person name="Chaplin A.V."/>
            <person name="Shcherbakova V.A."/>
            <person name="Langermans J.A.M."/>
        </authorList>
    </citation>
    <scope>NUCLEOTIDE SEQUENCE [LARGE SCALE GENOMIC DNA]</scope>
    <source>
        <strain evidence="3 4">M108</strain>
    </source>
</reference>
<dbReference type="EMBL" id="JBJUVG010000001">
    <property type="protein sequence ID" value="MFM9412810.1"/>
    <property type="molecule type" value="Genomic_DNA"/>
</dbReference>
<sequence>MIPKLLVNAGKLGLKMAVSHLPEVKQVADETRKHVKTHLDETVKVPDLVRKGFPLTLEEAERLLTNVGLEILPVPLKPVEAAVAYADDFAGQVVAVNPKPGKRVAKGTLVVVRYLPEEVLLASQDLAAAKARDKADRKAARAQRIAQRKDRLADLMADGKSKAGGVTTKAKEGLDQVLRKDKEGQ</sequence>
<evidence type="ECO:0000313" key="4">
    <source>
        <dbReference type="Proteomes" id="UP001631949"/>
    </source>
</evidence>
<dbReference type="CDD" id="cd06577">
    <property type="entry name" value="PASTA_pknB"/>
    <property type="match status" value="1"/>
</dbReference>
<name>A0ABW9GVM2_9FIRM</name>
<evidence type="ECO:0000256" key="1">
    <source>
        <dbReference type="SAM" id="MobiDB-lite"/>
    </source>
</evidence>
<organism evidence="3 4">
    <name type="scientific">Peptococcus simiae</name>
    <dbReference type="NCBI Taxonomy" id="1643805"/>
    <lineage>
        <taxon>Bacteria</taxon>
        <taxon>Bacillati</taxon>
        <taxon>Bacillota</taxon>
        <taxon>Clostridia</taxon>
        <taxon>Eubacteriales</taxon>
        <taxon>Peptococcaceae</taxon>
        <taxon>Peptococcus</taxon>
    </lineage>
</organism>